<reference evidence="2" key="1">
    <citation type="submission" date="2019-11" db="EMBL/GenBank/DDBJ databases">
        <authorList>
            <person name="Feng L."/>
        </authorList>
    </citation>
    <scope>NUCLEOTIDE SEQUENCE</scope>
    <source>
        <strain evidence="2">PagglomeransLFYP105</strain>
    </source>
</reference>
<name>A0A6N3EIG3_ENTAG</name>
<evidence type="ECO:0000259" key="1">
    <source>
        <dbReference type="PROSITE" id="PS50943"/>
    </source>
</evidence>
<organism evidence="2">
    <name type="scientific">Enterobacter agglomerans</name>
    <name type="common">Erwinia herbicola</name>
    <name type="synonym">Pantoea agglomerans</name>
    <dbReference type="NCBI Taxonomy" id="549"/>
    <lineage>
        <taxon>Bacteria</taxon>
        <taxon>Pseudomonadati</taxon>
        <taxon>Pseudomonadota</taxon>
        <taxon>Gammaproteobacteria</taxon>
        <taxon>Enterobacterales</taxon>
        <taxon>Erwiniaceae</taxon>
        <taxon>Pantoea</taxon>
        <taxon>Pantoea agglomerans group</taxon>
    </lineage>
</organism>
<gene>
    <name evidence="2" type="ORF">PALFYP105_04142</name>
</gene>
<dbReference type="AlphaFoldDB" id="A0A6N3EIG3"/>
<accession>A0A6N3EIG3</accession>
<sequence length="102" mass="11689">MKNSFELISTDPVKFNTWSIKSKLIIIIRKLMIDNKWSQSEAAEKLGISQPRVSNMLNGKLDKFSVDTLLEMVFKMGYKLDMDFTPLNTESPLTMVVKKAMV</sequence>
<dbReference type="Gene3D" id="1.10.260.40">
    <property type="entry name" value="lambda repressor-like DNA-binding domains"/>
    <property type="match status" value="1"/>
</dbReference>
<feature type="domain" description="HTH cro/C1-type" evidence="1">
    <location>
        <begin position="28"/>
        <end position="72"/>
    </location>
</feature>
<dbReference type="SUPFAM" id="SSF47413">
    <property type="entry name" value="lambda repressor-like DNA-binding domains"/>
    <property type="match status" value="1"/>
</dbReference>
<dbReference type="InterPro" id="IPR010982">
    <property type="entry name" value="Lambda_DNA-bd_dom_sf"/>
</dbReference>
<dbReference type="InterPro" id="IPR001387">
    <property type="entry name" value="Cro/C1-type_HTH"/>
</dbReference>
<dbReference type="GO" id="GO:0003677">
    <property type="term" value="F:DNA binding"/>
    <property type="evidence" value="ECO:0007669"/>
    <property type="project" value="InterPro"/>
</dbReference>
<dbReference type="CDD" id="cd00093">
    <property type="entry name" value="HTH_XRE"/>
    <property type="match status" value="1"/>
</dbReference>
<dbReference type="PROSITE" id="PS50943">
    <property type="entry name" value="HTH_CROC1"/>
    <property type="match status" value="1"/>
</dbReference>
<protein>
    <submittedName>
        <fullName evidence="2">Helix-turn-helix domain protein</fullName>
    </submittedName>
</protein>
<dbReference type="EMBL" id="CACRUS010000011">
    <property type="protein sequence ID" value="VYU40642.1"/>
    <property type="molecule type" value="Genomic_DNA"/>
</dbReference>
<proteinExistence type="predicted"/>
<evidence type="ECO:0000313" key="2">
    <source>
        <dbReference type="EMBL" id="VYU40642.1"/>
    </source>
</evidence>
<dbReference type="InterPro" id="IPR039554">
    <property type="entry name" value="HigA2-like_HTH"/>
</dbReference>
<dbReference type="Pfam" id="PF13744">
    <property type="entry name" value="HTH_37"/>
    <property type="match status" value="1"/>
</dbReference>
<dbReference type="SMART" id="SM00530">
    <property type="entry name" value="HTH_XRE"/>
    <property type="match status" value="1"/>
</dbReference>